<feature type="domain" description="N-acetyltransferase" evidence="1">
    <location>
        <begin position="1"/>
        <end position="147"/>
    </location>
</feature>
<dbReference type="InterPro" id="IPR016181">
    <property type="entry name" value="Acyl_CoA_acyltransferase"/>
</dbReference>
<comment type="caution">
    <text evidence="2">The sequence shown here is derived from an EMBL/GenBank/DDBJ whole genome shotgun (WGS) entry which is preliminary data.</text>
</comment>
<name>A0A0V8JD59_9BACL</name>
<gene>
    <name evidence="2" type="ORF">AS030_05335</name>
</gene>
<organism evidence="2 3">
    <name type="scientific">Fictibacillus enclensis</name>
    <dbReference type="NCBI Taxonomy" id="1017270"/>
    <lineage>
        <taxon>Bacteria</taxon>
        <taxon>Bacillati</taxon>
        <taxon>Bacillota</taxon>
        <taxon>Bacilli</taxon>
        <taxon>Bacillales</taxon>
        <taxon>Fictibacillaceae</taxon>
        <taxon>Fictibacillus</taxon>
    </lineage>
</organism>
<dbReference type="GO" id="GO:0030649">
    <property type="term" value="P:aminoglycoside antibiotic catabolic process"/>
    <property type="evidence" value="ECO:0007669"/>
    <property type="project" value="TreeGrafter"/>
</dbReference>
<dbReference type="AlphaFoldDB" id="A0A0V8JD59"/>
<proteinExistence type="predicted"/>
<dbReference type="Pfam" id="PF17668">
    <property type="entry name" value="Acetyltransf_17"/>
    <property type="match status" value="1"/>
</dbReference>
<dbReference type="Pfam" id="PF13530">
    <property type="entry name" value="SCP2_2"/>
    <property type="match status" value="1"/>
</dbReference>
<evidence type="ECO:0000313" key="2">
    <source>
        <dbReference type="EMBL" id="KSU84949.1"/>
    </source>
</evidence>
<keyword evidence="3" id="KW-1185">Reference proteome</keyword>
<dbReference type="RefSeq" id="WP_061969194.1">
    <property type="nucleotide sequence ID" value="NZ_FMAV01000001.1"/>
</dbReference>
<evidence type="ECO:0000259" key="1">
    <source>
        <dbReference type="PROSITE" id="PS51186"/>
    </source>
</evidence>
<dbReference type="InterPro" id="IPR025559">
    <property type="entry name" value="Eis_dom"/>
</dbReference>
<dbReference type="InterPro" id="IPR041380">
    <property type="entry name" value="Acetyltransf_17"/>
</dbReference>
<dbReference type="PANTHER" id="PTHR37817">
    <property type="entry name" value="N-ACETYLTRANSFERASE EIS"/>
    <property type="match status" value="1"/>
</dbReference>
<dbReference type="PROSITE" id="PS51186">
    <property type="entry name" value="GNAT"/>
    <property type="match status" value="1"/>
</dbReference>
<dbReference type="Pfam" id="PF13527">
    <property type="entry name" value="Acetyltransf_9"/>
    <property type="match status" value="1"/>
</dbReference>
<protein>
    <recommendedName>
        <fullName evidence="1">N-acetyltransferase domain-containing protein</fullName>
    </recommendedName>
</protein>
<dbReference type="Proteomes" id="UP000054099">
    <property type="component" value="Unassembled WGS sequence"/>
</dbReference>
<dbReference type="GO" id="GO:0034069">
    <property type="term" value="F:aminoglycoside N-acetyltransferase activity"/>
    <property type="evidence" value="ECO:0007669"/>
    <property type="project" value="TreeGrafter"/>
</dbReference>
<dbReference type="InterPro" id="IPR036527">
    <property type="entry name" value="SCP2_sterol-bd_dom_sf"/>
</dbReference>
<dbReference type="EMBL" id="LNQN01000001">
    <property type="protein sequence ID" value="KSU84949.1"/>
    <property type="molecule type" value="Genomic_DNA"/>
</dbReference>
<dbReference type="InterPro" id="IPR000182">
    <property type="entry name" value="GNAT_dom"/>
</dbReference>
<dbReference type="PANTHER" id="PTHR37817:SF1">
    <property type="entry name" value="N-ACETYLTRANSFERASE EIS"/>
    <property type="match status" value="1"/>
</dbReference>
<dbReference type="Gene3D" id="3.40.630.30">
    <property type="match status" value="2"/>
</dbReference>
<dbReference type="InterPro" id="IPR051554">
    <property type="entry name" value="Acetyltransferase_Eis"/>
</dbReference>
<evidence type="ECO:0000313" key="3">
    <source>
        <dbReference type="Proteomes" id="UP000054099"/>
    </source>
</evidence>
<accession>A0A0V8JD59</accession>
<dbReference type="Gene3D" id="3.30.1050.10">
    <property type="entry name" value="SCP2 sterol-binding domain"/>
    <property type="match status" value="1"/>
</dbReference>
<dbReference type="SUPFAM" id="SSF55718">
    <property type="entry name" value="SCP-like"/>
    <property type="match status" value="1"/>
</dbReference>
<reference evidence="2 3" key="1">
    <citation type="journal article" date="2014" name="Antonie Van Leeuwenhoek">
        <title>Fictibacillus enclensis sp. nov., isolated from marine sediment.</title>
        <authorList>
            <person name="Dastager S.G."/>
            <person name="Mawlankar R."/>
            <person name="Srinivasan K."/>
            <person name="Tang S.K."/>
            <person name="Lee J.C."/>
            <person name="Ramana V.V."/>
            <person name="Shouche Y.S."/>
        </authorList>
    </citation>
    <scope>NUCLEOTIDE SEQUENCE [LARGE SCALE GENOMIC DNA]</scope>
    <source>
        <strain evidence="2 3">NIO-1003</strain>
    </source>
</reference>
<sequence>MIRNLQRDELLESIELSQYAFRYSLTPEEVEKRLSNTDPMTIYGAFDQEQRLLAKYHLLPFDAYFSGKAVKMGGLAGVATWPENRRTGLVRKLLMHALQTMNLSGIYLSMLHPFSVSFYRGFGWELTCDYKMYNIHKKQFPPFERVEGKVVRHGSEDWMTLKPIYEKFAARYNGTLKRTEVWWKNNILNKKQIAVYKNSRSQALGYIVYSIKEDEMEIKEFVFLDKEGFTGLWNFIGNHDSMIENVTIVVPPDDEMGYFLGDPKIHQEQRSYFMGRIVNVLEALKDYPFTCKSNVTLFLHVNDPVAEWNAGSYSISFQKGEKSINFFPAKTGNSSCTVTPQRGISLNIQELSAILFNYKTPDQLYRFGRISGKDEDIKLLQSILPAGTPFIYDFF</sequence>
<dbReference type="SUPFAM" id="SSF55729">
    <property type="entry name" value="Acyl-CoA N-acyltransferases (Nat)"/>
    <property type="match status" value="1"/>
</dbReference>